<dbReference type="KEGG" id="psym:J1N51_09865"/>
<dbReference type="Pfam" id="PF12146">
    <property type="entry name" value="Hydrolase_4"/>
    <property type="match status" value="1"/>
</dbReference>
<name>A0A975DEW2_9GAMM</name>
<keyword evidence="3" id="KW-1185">Reference proteome</keyword>
<gene>
    <name evidence="2" type="ORF">J1N51_09865</name>
</gene>
<organism evidence="2 3">
    <name type="scientific">Psychrosphaera ytuae</name>
    <dbReference type="NCBI Taxonomy" id="2820710"/>
    <lineage>
        <taxon>Bacteria</taxon>
        <taxon>Pseudomonadati</taxon>
        <taxon>Pseudomonadota</taxon>
        <taxon>Gammaproteobacteria</taxon>
        <taxon>Alteromonadales</taxon>
        <taxon>Pseudoalteromonadaceae</taxon>
        <taxon>Psychrosphaera</taxon>
    </lineage>
</organism>
<protein>
    <submittedName>
        <fullName evidence="2">Alpha/beta fold hydrolase</fullName>
    </submittedName>
</protein>
<dbReference type="EMBL" id="CP072110">
    <property type="protein sequence ID" value="QTH65364.1"/>
    <property type="molecule type" value="Genomic_DNA"/>
</dbReference>
<evidence type="ECO:0000259" key="1">
    <source>
        <dbReference type="Pfam" id="PF12146"/>
    </source>
</evidence>
<accession>A0A975DEW2</accession>
<proteinExistence type="predicted"/>
<dbReference type="SUPFAM" id="SSF53474">
    <property type="entry name" value="alpha/beta-Hydrolases"/>
    <property type="match status" value="1"/>
</dbReference>
<dbReference type="PANTHER" id="PTHR11005">
    <property type="entry name" value="LYSOSOMAL ACID LIPASE-RELATED"/>
    <property type="match status" value="1"/>
</dbReference>
<keyword evidence="2" id="KW-0378">Hydrolase</keyword>
<dbReference type="Proteomes" id="UP000682739">
    <property type="component" value="Chromosome"/>
</dbReference>
<dbReference type="InterPro" id="IPR022742">
    <property type="entry name" value="Hydrolase_4"/>
</dbReference>
<dbReference type="AlphaFoldDB" id="A0A975DEW2"/>
<feature type="domain" description="Serine aminopeptidase S33" evidence="1">
    <location>
        <begin position="33"/>
        <end position="148"/>
    </location>
</feature>
<dbReference type="GO" id="GO:0016787">
    <property type="term" value="F:hydrolase activity"/>
    <property type="evidence" value="ECO:0007669"/>
    <property type="project" value="UniProtKB-KW"/>
</dbReference>
<reference evidence="2" key="1">
    <citation type="submission" date="2021-03" db="EMBL/GenBank/DDBJ databases">
        <title>Description of Psychrosphaera ytuae sp. nov. isolated from deep sea sediment of South China Sea.</title>
        <authorList>
            <person name="Zhang J."/>
            <person name="Xu X.-D."/>
        </authorList>
    </citation>
    <scope>NUCLEOTIDE SEQUENCE</scope>
    <source>
        <strain evidence="2">MTZ26</strain>
    </source>
</reference>
<evidence type="ECO:0000313" key="2">
    <source>
        <dbReference type="EMBL" id="QTH65364.1"/>
    </source>
</evidence>
<dbReference type="Gene3D" id="3.40.50.1820">
    <property type="entry name" value="alpha/beta hydrolase"/>
    <property type="match status" value="1"/>
</dbReference>
<sequence length="298" mass="34154">MAQSSFFVTCEDHSLHVRHIRAERDNGEAGTPILMLHGTIENGRIFYTESGKGLAGYLAKQGYDVYVADYRGRGQSTPSVKDRNDHGYYEVITKDIPLLMKEVYQRTQKQMHVICHSWGGVMFASAFVRYPELQDMVRSMVKFGTKRQVTVWNSERLLKVDLFWKFLAPIMTKKSGFLDAKRLGVGADSEPRKAIVESVKWVRKSQWIDPIDGFDYYKAAASAKWPPMWHLTGVSDYSLGHQQDVQLFMAECQNPKAQFSLLSKQNGNQKDYDHIDILTSPKAVEDHFPEVLAWLDKH</sequence>
<evidence type="ECO:0000313" key="3">
    <source>
        <dbReference type="Proteomes" id="UP000682739"/>
    </source>
</evidence>
<dbReference type="InterPro" id="IPR029058">
    <property type="entry name" value="AB_hydrolase_fold"/>
</dbReference>